<dbReference type="InterPro" id="IPR013105">
    <property type="entry name" value="TPR_2"/>
</dbReference>
<keyword evidence="4" id="KW-0732">Signal</keyword>
<dbReference type="InterPro" id="IPR019734">
    <property type="entry name" value="TPR_rpt"/>
</dbReference>
<dbReference type="InterPro" id="IPR011990">
    <property type="entry name" value="TPR-like_helical_dom_sf"/>
</dbReference>
<dbReference type="PROSITE" id="PS50005">
    <property type="entry name" value="TPR"/>
    <property type="match status" value="1"/>
</dbReference>
<feature type="repeat" description="TPR" evidence="3">
    <location>
        <begin position="46"/>
        <end position="79"/>
    </location>
</feature>
<feature type="chain" id="PRO_5022072126" evidence="4">
    <location>
        <begin position="28"/>
        <end position="454"/>
    </location>
</feature>
<evidence type="ECO:0000256" key="3">
    <source>
        <dbReference type="PROSITE-ProRule" id="PRU00339"/>
    </source>
</evidence>
<evidence type="ECO:0000313" key="6">
    <source>
        <dbReference type="Proteomes" id="UP000320839"/>
    </source>
</evidence>
<organism evidence="5 6">
    <name type="scientific">Gimesia panareensis</name>
    <dbReference type="NCBI Taxonomy" id="2527978"/>
    <lineage>
        <taxon>Bacteria</taxon>
        <taxon>Pseudomonadati</taxon>
        <taxon>Planctomycetota</taxon>
        <taxon>Planctomycetia</taxon>
        <taxon>Planctomycetales</taxon>
        <taxon>Planctomycetaceae</taxon>
        <taxon>Gimesia</taxon>
    </lineage>
</organism>
<reference evidence="5 6" key="1">
    <citation type="submission" date="2019-02" db="EMBL/GenBank/DDBJ databases">
        <title>Deep-cultivation of Planctomycetes and their phenomic and genomic characterization uncovers novel biology.</title>
        <authorList>
            <person name="Wiegand S."/>
            <person name="Jogler M."/>
            <person name="Boedeker C."/>
            <person name="Pinto D."/>
            <person name="Vollmers J."/>
            <person name="Rivas-Marin E."/>
            <person name="Kohn T."/>
            <person name="Peeters S.H."/>
            <person name="Heuer A."/>
            <person name="Rast P."/>
            <person name="Oberbeckmann S."/>
            <person name="Bunk B."/>
            <person name="Jeske O."/>
            <person name="Meyerdierks A."/>
            <person name="Storesund J.E."/>
            <person name="Kallscheuer N."/>
            <person name="Luecker S."/>
            <person name="Lage O.M."/>
            <person name="Pohl T."/>
            <person name="Merkel B.J."/>
            <person name="Hornburger P."/>
            <person name="Mueller R.-W."/>
            <person name="Bruemmer F."/>
            <person name="Labrenz M."/>
            <person name="Spormann A.M."/>
            <person name="Op den Camp H."/>
            <person name="Overmann J."/>
            <person name="Amann R."/>
            <person name="Jetten M.S.M."/>
            <person name="Mascher T."/>
            <person name="Medema M.H."/>
            <person name="Devos D.P."/>
            <person name="Kaster A.-K."/>
            <person name="Ovreas L."/>
            <person name="Rohde M."/>
            <person name="Galperin M.Y."/>
            <person name="Jogler C."/>
        </authorList>
    </citation>
    <scope>NUCLEOTIDE SEQUENCE [LARGE SCALE GENOMIC DNA]</scope>
    <source>
        <strain evidence="5 6">Pan153</strain>
    </source>
</reference>
<keyword evidence="2 3" id="KW-0802">TPR repeat</keyword>
<dbReference type="Gene3D" id="1.25.40.10">
    <property type="entry name" value="Tetratricopeptide repeat domain"/>
    <property type="match status" value="1"/>
</dbReference>
<evidence type="ECO:0000313" key="5">
    <source>
        <dbReference type="EMBL" id="QDV20066.1"/>
    </source>
</evidence>
<evidence type="ECO:0000256" key="2">
    <source>
        <dbReference type="ARBA" id="ARBA00022803"/>
    </source>
</evidence>
<gene>
    <name evidence="5" type="ORF">Pan153_47360</name>
</gene>
<dbReference type="OrthoDB" id="213702at2"/>
<dbReference type="EMBL" id="CP036317">
    <property type="protein sequence ID" value="QDV20066.1"/>
    <property type="molecule type" value="Genomic_DNA"/>
</dbReference>
<proteinExistence type="predicted"/>
<feature type="signal peptide" evidence="4">
    <location>
        <begin position="1"/>
        <end position="27"/>
    </location>
</feature>
<dbReference type="AlphaFoldDB" id="A0A518FUP4"/>
<dbReference type="RefSeq" id="WP_145458046.1">
    <property type="nucleotide sequence ID" value="NZ_CP036317.1"/>
</dbReference>
<dbReference type="SUPFAM" id="SSF48452">
    <property type="entry name" value="TPR-like"/>
    <property type="match status" value="1"/>
</dbReference>
<protein>
    <submittedName>
        <fullName evidence="5">Uncharacterized protein</fullName>
    </submittedName>
</protein>
<dbReference type="SMART" id="SM00028">
    <property type="entry name" value="TPR"/>
    <property type="match status" value="1"/>
</dbReference>
<sequence precursor="true">MKLYPPVSAFCLCALLSLVQTASQVQAQEQEGGTAATSAQEQKAQALKHAQQGQALLKQKHWKQAIAEFEKAVKLQPQNSMLHYLLSVSYLEDSQGSKAWSEVRKAVLLDMQNRNAINEFLKFWSFFDRQGVLNVGTPEVEVLKLLGPPDSKRELGTETQLTYGFMWLNLQQASLYAVIDTRGLSTEYTKALQTMEFQLGPKWRVGYRLMNGTSALTEYVTTEETVQKYQQMFSTQRLFKLGKEVSAEEMMNRIKNLVEKSYQVAEWNVIQPGENDIIFEWRVAANEKTPAQHEINRIVRGKRDLHRLAYVTRELPLSEDDRKKWIEQLKAAKVVLAHPGKQPLTPEQKEELVKQLTKKSREIIALQLKYIQEGDVEAMQPFFTKRVRDLITKESLARAREQAASATPEELVHSVTIEEVGDGIQAKVKMKNGRTLTTLVPVNRKWEADTIWFK</sequence>
<evidence type="ECO:0000256" key="1">
    <source>
        <dbReference type="ARBA" id="ARBA00022737"/>
    </source>
</evidence>
<dbReference type="Pfam" id="PF07719">
    <property type="entry name" value="TPR_2"/>
    <property type="match status" value="1"/>
</dbReference>
<evidence type="ECO:0000256" key="4">
    <source>
        <dbReference type="SAM" id="SignalP"/>
    </source>
</evidence>
<dbReference type="Proteomes" id="UP000320839">
    <property type="component" value="Chromosome"/>
</dbReference>
<keyword evidence="1" id="KW-0677">Repeat</keyword>
<name>A0A518FUP4_9PLAN</name>
<accession>A0A518FUP4</accession>